<dbReference type="InterPro" id="IPR009091">
    <property type="entry name" value="RCC1/BLIP-II"/>
</dbReference>
<dbReference type="InterPro" id="IPR051553">
    <property type="entry name" value="Ran_GTPase-activating"/>
</dbReference>
<name>A0AAX4KAU4_9TREE</name>
<organism evidence="3 4">
    <name type="scientific">Kwoniella europaea PYCC6329</name>
    <dbReference type="NCBI Taxonomy" id="1423913"/>
    <lineage>
        <taxon>Eukaryota</taxon>
        <taxon>Fungi</taxon>
        <taxon>Dikarya</taxon>
        <taxon>Basidiomycota</taxon>
        <taxon>Agaricomycotina</taxon>
        <taxon>Tremellomycetes</taxon>
        <taxon>Tremellales</taxon>
        <taxon>Cryptococcaceae</taxon>
        <taxon>Kwoniella</taxon>
    </lineage>
</organism>
<proteinExistence type="predicted"/>
<dbReference type="SUPFAM" id="SSF50985">
    <property type="entry name" value="RCC1/BLIP-II"/>
    <property type="match status" value="1"/>
</dbReference>
<accession>A0AAX4KAU4</accession>
<dbReference type="Proteomes" id="UP001358614">
    <property type="component" value="Chromosome 1"/>
</dbReference>
<dbReference type="KEGG" id="ker:91100352"/>
<dbReference type="AlphaFoldDB" id="A0AAX4KAU4"/>
<reference evidence="3 4" key="1">
    <citation type="submission" date="2024-01" db="EMBL/GenBank/DDBJ databases">
        <title>Comparative genomics of Cryptococcus and Kwoniella reveals pathogenesis evolution and contrasting modes of karyotype evolution via chromosome fusion or intercentromeric recombination.</title>
        <authorList>
            <person name="Coelho M.A."/>
            <person name="David-Palma M."/>
            <person name="Shea T."/>
            <person name="Bowers K."/>
            <person name="McGinley-Smith S."/>
            <person name="Mohammad A.W."/>
            <person name="Gnirke A."/>
            <person name="Yurkov A.M."/>
            <person name="Nowrousian M."/>
            <person name="Sun S."/>
            <person name="Cuomo C.A."/>
            <person name="Heitman J."/>
        </authorList>
    </citation>
    <scope>NUCLEOTIDE SEQUENCE [LARGE SCALE GENOMIC DNA]</scope>
    <source>
        <strain evidence="3 4">PYCC6329</strain>
    </source>
</reference>
<dbReference type="PANTHER" id="PTHR45982:SF1">
    <property type="entry name" value="REGULATOR OF CHROMOSOME CONDENSATION"/>
    <property type="match status" value="1"/>
</dbReference>
<dbReference type="GeneID" id="91100352"/>
<protein>
    <recommendedName>
        <fullName evidence="5">Cytoplasmic protein</fullName>
    </recommendedName>
</protein>
<evidence type="ECO:0008006" key="5">
    <source>
        <dbReference type="Google" id="ProtNLM"/>
    </source>
</evidence>
<evidence type="ECO:0000313" key="3">
    <source>
        <dbReference type="EMBL" id="WWD03496.1"/>
    </source>
</evidence>
<dbReference type="GO" id="GO:0005085">
    <property type="term" value="F:guanyl-nucleotide exchange factor activity"/>
    <property type="evidence" value="ECO:0007669"/>
    <property type="project" value="TreeGrafter"/>
</dbReference>
<dbReference type="Gene3D" id="2.130.10.30">
    <property type="entry name" value="Regulator of chromosome condensation 1/beta-lactamase-inhibitor protein II"/>
    <property type="match status" value="2"/>
</dbReference>
<evidence type="ECO:0000256" key="1">
    <source>
        <dbReference type="PROSITE-ProRule" id="PRU00235"/>
    </source>
</evidence>
<keyword evidence="4" id="KW-1185">Reference proteome</keyword>
<feature type="compositionally biased region" description="Low complexity" evidence="2">
    <location>
        <begin position="256"/>
        <end position="270"/>
    </location>
</feature>
<gene>
    <name evidence="3" type="ORF">V865_001548</name>
</gene>
<dbReference type="GO" id="GO:0005737">
    <property type="term" value="C:cytoplasm"/>
    <property type="evidence" value="ECO:0007669"/>
    <property type="project" value="TreeGrafter"/>
</dbReference>
<dbReference type="PANTHER" id="PTHR45982">
    <property type="entry name" value="REGULATOR OF CHROMOSOME CONDENSATION"/>
    <property type="match status" value="1"/>
</dbReference>
<evidence type="ECO:0000256" key="2">
    <source>
        <dbReference type="SAM" id="MobiDB-lite"/>
    </source>
</evidence>
<dbReference type="Pfam" id="PF13540">
    <property type="entry name" value="RCC1_2"/>
    <property type="match status" value="1"/>
</dbReference>
<feature type="region of interest" description="Disordered" evidence="2">
    <location>
        <begin position="256"/>
        <end position="289"/>
    </location>
</feature>
<sequence length="463" mass="49602">MPPKLLACGSNAASHLSINHPDDVFTLTPTVYHPSLPLIPDTSTILDLVSTSAHSLSLISTPGSGGDVRPRNILLGAGTNTFGQLGPRCALWDDIKPEARWKPLNLLNSAGVEGDWEPVKIASTWTTSFVVYQRINDKPQDQSELSSISKADTGSSQIKEDDVEQIVLSCGSNDFGELGSITNLPLTLDAPAEIPISQASRRPTIVEVGLRRGGKVEMIKGGQRHVIVVISGRNGEQRVMGWGASRKGELDAATLSSNLTNDSNSSTSSKAKGKGKGKAISRPTTLPPTKIDLKIPPGERIVDVSLGASHTLALLSNGDVLGWGSNVKGQITDVHLLKDVKCIAATWNGSYFLTRSNQLFSQGSNTHSQLLRGPDADKERGEVNIPHGWGVDRIVAGSEHLLVHMKSQEMEEQGEGLWTGGWNEHGNLALGDQEDRAHLTRVGIEGRIRGLWGGCASTWVWVG</sequence>
<dbReference type="RefSeq" id="XP_066081463.1">
    <property type="nucleotide sequence ID" value="XM_066225366.1"/>
</dbReference>
<feature type="repeat" description="RCC1" evidence="1">
    <location>
        <begin position="237"/>
        <end position="317"/>
    </location>
</feature>
<dbReference type="InterPro" id="IPR000408">
    <property type="entry name" value="Reg_chr_condens"/>
</dbReference>
<dbReference type="EMBL" id="CP144089">
    <property type="protein sequence ID" value="WWD03496.1"/>
    <property type="molecule type" value="Genomic_DNA"/>
</dbReference>
<dbReference type="PROSITE" id="PS50012">
    <property type="entry name" value="RCC1_3"/>
    <property type="match status" value="1"/>
</dbReference>
<evidence type="ECO:0000313" key="4">
    <source>
        <dbReference type="Proteomes" id="UP001358614"/>
    </source>
</evidence>